<feature type="region of interest" description="Disordered" evidence="1">
    <location>
        <begin position="555"/>
        <end position="610"/>
    </location>
</feature>
<reference evidence="2" key="1">
    <citation type="journal article" date="2021" name="Sci. Rep.">
        <title>Diploid genomic architecture of Nitzschia inconspicua, an elite biomass production diatom.</title>
        <authorList>
            <person name="Oliver A."/>
            <person name="Podell S."/>
            <person name="Pinowska A."/>
            <person name="Traller J.C."/>
            <person name="Smith S.R."/>
            <person name="McClure R."/>
            <person name="Beliaev A."/>
            <person name="Bohutskyi P."/>
            <person name="Hill E.A."/>
            <person name="Rabines A."/>
            <person name="Zheng H."/>
            <person name="Allen L.Z."/>
            <person name="Kuo A."/>
            <person name="Grigoriev I.V."/>
            <person name="Allen A.E."/>
            <person name="Hazlebeck D."/>
            <person name="Allen E.E."/>
        </authorList>
    </citation>
    <scope>NUCLEOTIDE SEQUENCE</scope>
    <source>
        <strain evidence="2">Hildebrandi</strain>
    </source>
</reference>
<protein>
    <submittedName>
        <fullName evidence="2">Uncharacterized protein</fullName>
    </submittedName>
</protein>
<sequence length="610" mass="68347">MSNNTAPDAFSPSADDDDATVITGKPYSRPSATKVWKEVVVKLRFQAEENLQTRDVSHLAFGVFTAMKNTFETSLRIKTNANQELRTLQAPNEEEFQKLFKVTHRRGNKAKKIRAQSWIIFRIGTDMTLTTIRKEPTVSKALQRTFGNLVYYPWTEDVHDVVPLGFFLGPLPKYMTTTQFEEEVLQYVAAKAHMEPKRIPKYRCVMETVSAYLPETDNRVKCQAFTIQVEKVNAPKLNKILQQAFTPATKQLLFVPFEGRRSQPADFAQAILSQAALEGKHRIVAIHGIHPDTMFEFEGVLQQAFPQVMKVYSTPTTSYLNTGGEPLGRYNLLCLTTDFPALCVALNSTLADTYRNFTQQTGSPPPETPNAEQVGVISQYPPLSSSGSKTSQTTRDSFLASQHSVIAELGFTIDDIPPEKRSVRPKRHPPIPTTIHAPSQSTPSQSNDPLQAAQTGPPPNPENPGKPSWASVAKKFNTTSPKATETTFPASQVPIPRSQAELEQRQQIALQVKQLLAEQKDEEIKRRDEEIHRQAQQIHSLGQQIQQLIAMVQEMKASPSPPIQDHSHPPSQQIHSPIRKQRRTESNVTPRQGDDMSEMDMSSDGQHHES</sequence>
<organism evidence="2 3">
    <name type="scientific">Nitzschia inconspicua</name>
    <dbReference type="NCBI Taxonomy" id="303405"/>
    <lineage>
        <taxon>Eukaryota</taxon>
        <taxon>Sar</taxon>
        <taxon>Stramenopiles</taxon>
        <taxon>Ochrophyta</taxon>
        <taxon>Bacillariophyta</taxon>
        <taxon>Bacillariophyceae</taxon>
        <taxon>Bacillariophycidae</taxon>
        <taxon>Bacillariales</taxon>
        <taxon>Bacillariaceae</taxon>
        <taxon>Nitzschia</taxon>
    </lineage>
</organism>
<gene>
    <name evidence="2" type="ORF">IV203_011491</name>
</gene>
<comment type="caution">
    <text evidence="2">The sequence shown here is derived from an EMBL/GenBank/DDBJ whole genome shotgun (WGS) entry which is preliminary data.</text>
</comment>
<dbReference type="AlphaFoldDB" id="A0A9K3KT91"/>
<feature type="compositionally biased region" description="Low complexity" evidence="1">
    <location>
        <begin position="1"/>
        <end position="13"/>
    </location>
</feature>
<proteinExistence type="predicted"/>
<name>A0A9K3KT91_9STRA</name>
<dbReference type="Proteomes" id="UP000693970">
    <property type="component" value="Unassembled WGS sequence"/>
</dbReference>
<feature type="region of interest" description="Disordered" evidence="1">
    <location>
        <begin position="1"/>
        <end position="25"/>
    </location>
</feature>
<keyword evidence="3" id="KW-1185">Reference proteome</keyword>
<evidence type="ECO:0000313" key="3">
    <source>
        <dbReference type="Proteomes" id="UP000693970"/>
    </source>
</evidence>
<reference evidence="2" key="2">
    <citation type="submission" date="2021-04" db="EMBL/GenBank/DDBJ databases">
        <authorList>
            <person name="Podell S."/>
        </authorList>
    </citation>
    <scope>NUCLEOTIDE SEQUENCE</scope>
    <source>
        <strain evidence="2">Hildebrandi</strain>
    </source>
</reference>
<dbReference type="EMBL" id="JAGRRH010000019">
    <property type="protein sequence ID" value="KAG7348894.1"/>
    <property type="molecule type" value="Genomic_DNA"/>
</dbReference>
<accession>A0A9K3KT91</accession>
<feature type="region of interest" description="Disordered" evidence="1">
    <location>
        <begin position="411"/>
        <end position="471"/>
    </location>
</feature>
<evidence type="ECO:0000256" key="1">
    <source>
        <dbReference type="SAM" id="MobiDB-lite"/>
    </source>
</evidence>
<evidence type="ECO:0000313" key="2">
    <source>
        <dbReference type="EMBL" id="KAG7348894.1"/>
    </source>
</evidence>
<feature type="compositionally biased region" description="Polar residues" evidence="1">
    <location>
        <begin position="436"/>
        <end position="454"/>
    </location>
</feature>